<organism evidence="6 7">
    <name type="scientific">Spirosoma liriopis</name>
    <dbReference type="NCBI Taxonomy" id="2937440"/>
    <lineage>
        <taxon>Bacteria</taxon>
        <taxon>Pseudomonadati</taxon>
        <taxon>Bacteroidota</taxon>
        <taxon>Cytophagia</taxon>
        <taxon>Cytophagales</taxon>
        <taxon>Cytophagaceae</taxon>
        <taxon>Spirosoma</taxon>
    </lineage>
</organism>
<keyword evidence="3" id="KW-0732">Signal</keyword>
<feature type="non-terminal residue" evidence="6">
    <location>
        <position position="1"/>
    </location>
</feature>
<comment type="subcellular location">
    <subcellularLocation>
        <location evidence="1">Secreted</location>
    </subcellularLocation>
</comment>
<protein>
    <recommendedName>
        <fullName evidence="5">SD-repeat containing protein B domain-containing protein</fullName>
    </recommendedName>
</protein>
<dbReference type="RefSeq" id="WP_290428937.1">
    <property type="nucleotide sequence ID" value="NZ_JALPRF010000022.1"/>
</dbReference>
<feature type="domain" description="SD-repeat containing protein B" evidence="5">
    <location>
        <begin position="1051"/>
        <end position="1158"/>
    </location>
</feature>
<name>A0ABT0HVE7_9BACT</name>
<dbReference type="PANTHER" id="PTHR23303">
    <property type="entry name" value="CARBOXYPEPTIDASE REGULATORY REGION-CONTAINING"/>
    <property type="match status" value="1"/>
</dbReference>
<feature type="region of interest" description="Disordered" evidence="4">
    <location>
        <begin position="33"/>
        <end position="53"/>
    </location>
</feature>
<keyword evidence="2" id="KW-0964">Secreted</keyword>
<feature type="region of interest" description="Disordered" evidence="4">
    <location>
        <begin position="1127"/>
        <end position="1158"/>
    </location>
</feature>
<evidence type="ECO:0000259" key="5">
    <source>
        <dbReference type="Pfam" id="PF17210"/>
    </source>
</evidence>
<feature type="non-terminal residue" evidence="6">
    <location>
        <position position="1158"/>
    </location>
</feature>
<evidence type="ECO:0000256" key="2">
    <source>
        <dbReference type="ARBA" id="ARBA00022525"/>
    </source>
</evidence>
<keyword evidence="7" id="KW-1185">Reference proteome</keyword>
<evidence type="ECO:0000313" key="6">
    <source>
        <dbReference type="EMBL" id="MCK8496138.1"/>
    </source>
</evidence>
<dbReference type="Gene3D" id="2.60.40.10">
    <property type="entry name" value="Immunoglobulins"/>
    <property type="match status" value="2"/>
</dbReference>
<reference evidence="6 7" key="1">
    <citation type="submission" date="2022-04" db="EMBL/GenBank/DDBJ databases">
        <title>Spirosoma sp. strain RP8 genome sequencing and assembly.</title>
        <authorList>
            <person name="Jung Y."/>
        </authorList>
    </citation>
    <scope>NUCLEOTIDE SEQUENCE [LARGE SCALE GENOMIC DNA]</scope>
    <source>
        <strain evidence="6 7">RP8</strain>
    </source>
</reference>
<proteinExistence type="predicted"/>
<dbReference type="PANTHER" id="PTHR23303:SF15">
    <property type="entry name" value="COLOSSIN-A"/>
    <property type="match status" value="1"/>
</dbReference>
<dbReference type="InterPro" id="IPR013783">
    <property type="entry name" value="Ig-like_fold"/>
</dbReference>
<accession>A0ABT0HVE7</accession>
<dbReference type="Pfam" id="PF17210">
    <property type="entry name" value="SdrD_B"/>
    <property type="match status" value="2"/>
</dbReference>
<comment type="caution">
    <text evidence="6">The sequence shown here is derived from an EMBL/GenBank/DDBJ whole genome shotgun (WGS) entry which is preliminary data.</text>
</comment>
<evidence type="ECO:0000313" key="7">
    <source>
        <dbReference type="Proteomes" id="UP001202180"/>
    </source>
</evidence>
<feature type="domain" description="SD-repeat containing protein B" evidence="5">
    <location>
        <begin position="2"/>
        <end position="70"/>
    </location>
</feature>
<evidence type="ECO:0000256" key="1">
    <source>
        <dbReference type="ARBA" id="ARBA00004613"/>
    </source>
</evidence>
<evidence type="ECO:0000256" key="3">
    <source>
        <dbReference type="ARBA" id="ARBA00022729"/>
    </source>
</evidence>
<dbReference type="SUPFAM" id="SSF117074">
    <property type="entry name" value="Hypothetical protein PA1324"/>
    <property type="match status" value="1"/>
</dbReference>
<gene>
    <name evidence="6" type="ORF">M0L20_30005</name>
</gene>
<sequence length="1158" mass="113401">ASGLYSFTGLTPGSSLSYAVGFTAPSGYTATLANQGGDDTKDSDADPITGRTQSVTLAPGENNPTLDAGFYLNEICEKPVLTLGNPACTGTTSYSVALYSSTSLVTASAGSVDVANRRITNIPLGVPVSVTALSSGGAACMNISMVASPVSCSSTVPGVEPCVQPRLTVGQPICQGSTYSVSYTLEGVASLSVSGGSINTANHSIENIPVGVNVIVSAANSATCISSVTVVAPASCTNVCENPAISLSGPVCSTSAVGTYVVNYTLTAGATVRTSGGVAANGVISGVPSGVPLSLTVSSANGCVDKVVTVSPAVCQAPVCEKPVLTLGNPACTGTTSYSVALYSSTSLIMASAGSVDVANRRITGIPLGVPVSVTALSSGGAACMNISMVASPVSCSSTVPGVEPCVQPRLTVGQPICQGSTYSVSYTLEGVASLSVSGGSLNVVNHSIENIPVGTNVVVSALTSSSCISSVTVVAPASCTNVCENPAISLSGPVCSTSAVGTYVVNYTLTAGATVRTSGGVAANGVISGVPSGVPLSLTVSTANGCVDKVVVVSPASCSVVVCEKPVLTLGNPACTGTTSYSVALYSSTSLVTASAGSVDVANRQITGIPLGVPVSVTALSSGGAACMNISMVASPVSCSSTVPGVEPCVQPRLTVGQPICQGSTYSVSYTLEGVASLSVSGGSLNVVNHSIENIPVGTNVVVSALTSSSCISSVTVVAPASCTNVCENPAISLSGPVCSTSAVGTYVVNYTLTAGATVRGSAGVAANGVISGVPSGVPLSLTVSSANGCVDKVVTVSPASCVTPVCEKPVLTLGNPACTGATSYSVALYSSTSLITASVGSVDVANRRITNIPLGVPVSVTALSSGGAACMNISMVASPVSCSSTVPGVEPCVQPRLTVGQPICQGSTYSVSYTLEGVASLSVSGGSLNVVNHSIENIPVGTNVVVSALTSSSCISSVTVVAPASCTNVCENPAISLSGPVCSTSAVGTYVVNYTLTAGATVRGSAGVAANGVISGVPSGVPLSLTVSSANGCVDKVVTVSPANCVMPASLGDFVWVDTDKDGVQDAGEPGLPGVVVVLLDGNNTPIASTTTSATGAYSFTGLTPGVPYSVSFTAPSGYTATLANQGGDDTKDSDADPITGRTQSVTLAPGENNPT</sequence>
<dbReference type="Proteomes" id="UP001202180">
    <property type="component" value="Unassembled WGS sequence"/>
</dbReference>
<evidence type="ECO:0000256" key="4">
    <source>
        <dbReference type="SAM" id="MobiDB-lite"/>
    </source>
</evidence>
<feature type="compositionally biased region" description="Polar residues" evidence="4">
    <location>
        <begin position="1143"/>
        <end position="1158"/>
    </location>
</feature>
<dbReference type="InterPro" id="IPR051417">
    <property type="entry name" value="SDr/BOS_complex"/>
</dbReference>
<dbReference type="InterPro" id="IPR033764">
    <property type="entry name" value="Sdr_B"/>
</dbReference>
<dbReference type="EMBL" id="JALPRF010000022">
    <property type="protein sequence ID" value="MCK8496138.1"/>
    <property type="molecule type" value="Genomic_DNA"/>
</dbReference>